<keyword evidence="4" id="KW-1185">Reference proteome</keyword>
<dbReference type="EMBL" id="KI965470">
    <property type="protein sequence ID" value="EUD66619.1"/>
    <property type="molecule type" value="Genomic_DNA"/>
</dbReference>
<feature type="compositionally biased region" description="Basic and acidic residues" evidence="2">
    <location>
        <begin position="604"/>
        <end position="631"/>
    </location>
</feature>
<dbReference type="OrthoDB" id="248387at2759"/>
<dbReference type="RefSeq" id="XP_008816760.1">
    <property type="nucleotide sequence ID" value="XM_008818538.1"/>
</dbReference>
<dbReference type="InterPro" id="IPR051543">
    <property type="entry name" value="Serine_Peptidase_S9A"/>
</dbReference>
<accession>W7AC17</accession>
<dbReference type="AlphaFoldDB" id="W7AC17"/>
<evidence type="ECO:0000313" key="3">
    <source>
        <dbReference type="EMBL" id="EUD66619.1"/>
    </source>
</evidence>
<organism evidence="3 4">
    <name type="scientific">Plasmodium inui San Antonio 1</name>
    <dbReference type="NCBI Taxonomy" id="1237626"/>
    <lineage>
        <taxon>Eukaryota</taxon>
        <taxon>Sar</taxon>
        <taxon>Alveolata</taxon>
        <taxon>Apicomplexa</taxon>
        <taxon>Aconoidasida</taxon>
        <taxon>Haemosporida</taxon>
        <taxon>Plasmodiidae</taxon>
        <taxon>Plasmodium</taxon>
        <taxon>Plasmodium (Plasmodium)</taxon>
    </lineage>
</organism>
<proteinExistence type="inferred from homology"/>
<feature type="region of interest" description="Disordered" evidence="2">
    <location>
        <begin position="198"/>
        <end position="235"/>
    </location>
</feature>
<dbReference type="PANTHER" id="PTHR11757:SF19">
    <property type="entry name" value="PROLYL ENDOPEPTIDASE-LIKE"/>
    <property type="match status" value="1"/>
</dbReference>
<dbReference type="Proteomes" id="UP000030640">
    <property type="component" value="Unassembled WGS sequence"/>
</dbReference>
<dbReference type="Gene3D" id="3.40.50.1820">
    <property type="entry name" value="alpha/beta hydrolase"/>
    <property type="match status" value="1"/>
</dbReference>
<dbReference type="GeneID" id="20038214"/>
<dbReference type="InterPro" id="IPR029058">
    <property type="entry name" value="AB_hydrolase_fold"/>
</dbReference>
<dbReference type="VEuPathDB" id="PlasmoDB:C922_02940"/>
<evidence type="ECO:0000256" key="1">
    <source>
        <dbReference type="ARBA" id="ARBA00005228"/>
    </source>
</evidence>
<dbReference type="Gene3D" id="2.130.10.120">
    <property type="entry name" value="Prolyl oligopeptidase, N-terminal domain"/>
    <property type="match status" value="1"/>
</dbReference>
<evidence type="ECO:0000256" key="2">
    <source>
        <dbReference type="SAM" id="MobiDB-lite"/>
    </source>
</evidence>
<gene>
    <name evidence="3" type="ORF">C922_02940</name>
</gene>
<evidence type="ECO:0000313" key="4">
    <source>
        <dbReference type="Proteomes" id="UP000030640"/>
    </source>
</evidence>
<dbReference type="PANTHER" id="PTHR11757">
    <property type="entry name" value="PROTEASE FAMILY S9A OLIGOPEPTIDASE"/>
    <property type="match status" value="1"/>
</dbReference>
<reference evidence="3 4" key="1">
    <citation type="submission" date="2013-02" db="EMBL/GenBank/DDBJ databases">
        <title>The Genome Sequence of Plasmodium inui San Antonio 1.</title>
        <authorList>
            <consortium name="The Broad Institute Genome Sequencing Platform"/>
            <consortium name="The Broad Institute Genome Sequencing Center for Infectious Disease"/>
            <person name="Neafsey D."/>
            <person name="Cheeseman I."/>
            <person name="Volkman S."/>
            <person name="Adams J."/>
            <person name="Walker B."/>
            <person name="Young S.K."/>
            <person name="Zeng Q."/>
            <person name="Gargeya S."/>
            <person name="Fitzgerald M."/>
            <person name="Haas B."/>
            <person name="Abouelleil A."/>
            <person name="Alvarado L."/>
            <person name="Arachchi H.M."/>
            <person name="Berlin A.M."/>
            <person name="Chapman S.B."/>
            <person name="Dewar J."/>
            <person name="Goldberg J."/>
            <person name="Griggs A."/>
            <person name="Gujja S."/>
            <person name="Hansen M."/>
            <person name="Howarth C."/>
            <person name="Imamovic A."/>
            <person name="Larimer J."/>
            <person name="McCowan C."/>
            <person name="Murphy C."/>
            <person name="Neiman D."/>
            <person name="Pearson M."/>
            <person name="Priest M."/>
            <person name="Roberts A."/>
            <person name="Saif S."/>
            <person name="Shea T."/>
            <person name="Sisk P."/>
            <person name="Sykes S."/>
            <person name="Wortman J."/>
            <person name="Nusbaum C."/>
            <person name="Birren B."/>
        </authorList>
    </citation>
    <scope>NUCLEOTIDE SEQUENCE [LARGE SCALE GENOMIC DNA]</scope>
    <source>
        <strain evidence="3 4">San Antonio 1</strain>
    </source>
</reference>
<feature type="compositionally biased region" description="Basic and acidic residues" evidence="2">
    <location>
        <begin position="586"/>
        <end position="596"/>
    </location>
</feature>
<sequence>MKIRNYIFGRVTDPYSYLEKIKGLLELPSGKNTNKWKVPNFVQNCVRRYDEEVAKKSYRIKYDVHASLREDFLPSEGNTNEELLFHNRYLYFEYNTDKNLLVCRKKIKRRSRTNNSFHHVNKSLDDLKREGYVSRDTSEIVAVLPTNCLIKSFCTKGNRFFAFVVERSDCYLNWGYVFRGSRLVRDAKLDHLACGAVSREGPSPRENGRRCPFRGRPPEGGPSRSVQRGAVQRRSVKRIPRNGAHHFADHSNCPRSCLPYHHLLYQREGVQNIAFLQRRRSTDLSPSHFSAAHFSPAHFFPPDFLTTELDEKHRCSGLFLNTCSCTPPRKKLLLFEADEKNFLNIYLSKDMKRIFLLSGNHHTNDLFLIQCKDKSRKGTLHYELRLIKLVGKALLRGKYFLEHFRHHVILIGKGDDRTEVYALDCDALHLHPGQLGRVKNRGKEKISFPTHSVHITKEEVPINGCLRRMITLQNCTLHDFDMTKYGLVLYTYRYFLKPIICLLYLFVKQRGGIAHWKENTKENRLVAKMKILSVPITKGSIECGLNNLFQSHLISVYICNPFVSRTQVVVDLRRGVVALPRNVQRGEEADKGEKQHNWKKQHNSKKEKNSKKENNSKQEKNPTKEKNRTRENPNGSFFRAKNRILYDLQLEDIFAKNKEYKIKDIFIRTQEGTELPLTLIYRHTNNANLCDIQKEPYKSFSKHVEEEYNSFTVTATSFGNLCVHFFHSPRWSLDIGVQVDEPLPLFIKPSRTIINVYPFYRQLNICSYSDESHFYILNNFIVVYFHLTGSGGLQCGKRNTLYRSATLDKFRTIRDLTDSINCLKHLNVSETESMSIYLHSNSGLLGGYLLNGQRKFLQNIILINPMMDFFNNLTDEKKPHVHSERLEFGCIDPEACLLRRGGATLTTGRRKRGRGGNPQRKGGGTPPQGRHNKSIGGRNRIWTSQRSMSGTFVPPQQSGTCQSKPHIGIRRQCQKNLLLLHALCPYNNIQPTCSEVFSPPDQSDQSIPFKLSVTTHRDNLFTSAVLLYLNKYDIICPNVNSVKYFLKYTHYQRVHVRFGYCSFGSDYVGGSVNFLNFHSVDRTGEGQKKPLYISFSEQGGHGGVADYDSLLRRTLGRMHFHLVGERHEVS</sequence>
<comment type="similarity">
    <text evidence="1">Belongs to the peptidase S9A family.</text>
</comment>
<feature type="region of interest" description="Disordered" evidence="2">
    <location>
        <begin position="586"/>
        <end position="635"/>
    </location>
</feature>
<name>W7AC17_9APIC</name>
<protein>
    <submittedName>
        <fullName evidence="3">Uncharacterized protein</fullName>
    </submittedName>
</protein>
<feature type="region of interest" description="Disordered" evidence="2">
    <location>
        <begin position="902"/>
        <end position="938"/>
    </location>
</feature>